<feature type="region of interest" description="Disordered" evidence="1">
    <location>
        <begin position="239"/>
        <end position="398"/>
    </location>
</feature>
<feature type="compositionally biased region" description="Basic and acidic residues" evidence="1">
    <location>
        <begin position="282"/>
        <end position="299"/>
    </location>
</feature>
<dbReference type="AlphaFoldDB" id="A0AAD6MRX4"/>
<dbReference type="EMBL" id="JAQJAN010000019">
    <property type="protein sequence ID" value="KAJ5709479.1"/>
    <property type="molecule type" value="Genomic_DNA"/>
</dbReference>
<proteinExistence type="predicted"/>
<organism evidence="4 5">
    <name type="scientific">Penicillium malachiteum</name>
    <dbReference type="NCBI Taxonomy" id="1324776"/>
    <lineage>
        <taxon>Eukaryota</taxon>
        <taxon>Fungi</taxon>
        <taxon>Dikarya</taxon>
        <taxon>Ascomycota</taxon>
        <taxon>Pezizomycotina</taxon>
        <taxon>Eurotiomycetes</taxon>
        <taxon>Eurotiomycetidae</taxon>
        <taxon>Eurotiales</taxon>
        <taxon>Aspergillaceae</taxon>
        <taxon>Penicillium</taxon>
    </lineage>
</organism>
<dbReference type="SMART" id="SM00240">
    <property type="entry name" value="FHA"/>
    <property type="match status" value="1"/>
</dbReference>
<dbReference type="Gene3D" id="2.60.200.20">
    <property type="match status" value="1"/>
</dbReference>
<feature type="compositionally biased region" description="Acidic residues" evidence="1">
    <location>
        <begin position="365"/>
        <end position="397"/>
    </location>
</feature>
<feature type="compositionally biased region" description="Acidic residues" evidence="1">
    <location>
        <begin position="316"/>
        <end position="325"/>
    </location>
</feature>
<accession>A0AAD6MRX4</accession>
<name>A0AAD6MRX4_9EURO</name>
<keyword evidence="2" id="KW-1133">Transmembrane helix</keyword>
<feature type="compositionally biased region" description="Polar residues" evidence="1">
    <location>
        <begin position="242"/>
        <end position="277"/>
    </location>
</feature>
<evidence type="ECO:0000259" key="3">
    <source>
        <dbReference type="PROSITE" id="PS50006"/>
    </source>
</evidence>
<dbReference type="PROSITE" id="PS50006">
    <property type="entry name" value="FHA_DOMAIN"/>
    <property type="match status" value="1"/>
</dbReference>
<evidence type="ECO:0000256" key="1">
    <source>
        <dbReference type="SAM" id="MobiDB-lite"/>
    </source>
</evidence>
<reference evidence="4" key="2">
    <citation type="submission" date="2023-01" db="EMBL/GenBank/DDBJ databases">
        <authorList>
            <person name="Petersen C."/>
        </authorList>
    </citation>
    <scope>NUCLEOTIDE SEQUENCE</scope>
    <source>
        <strain evidence="4">IBT 17514</strain>
    </source>
</reference>
<evidence type="ECO:0000256" key="2">
    <source>
        <dbReference type="SAM" id="Phobius"/>
    </source>
</evidence>
<feature type="compositionally biased region" description="Acidic residues" evidence="1">
    <location>
        <begin position="339"/>
        <end position="348"/>
    </location>
</feature>
<feature type="region of interest" description="Disordered" evidence="1">
    <location>
        <begin position="162"/>
        <end position="194"/>
    </location>
</feature>
<feature type="transmembrane region" description="Helical" evidence="2">
    <location>
        <begin position="590"/>
        <end position="615"/>
    </location>
</feature>
<dbReference type="Pfam" id="PF00498">
    <property type="entry name" value="FHA"/>
    <property type="match status" value="1"/>
</dbReference>
<feature type="compositionally biased region" description="Polar residues" evidence="1">
    <location>
        <begin position="175"/>
        <end position="187"/>
    </location>
</feature>
<dbReference type="PANTHER" id="PTHR15715">
    <property type="entry name" value="CENTROSOMAL PROTEIN OF 170 KDA"/>
    <property type="match status" value="1"/>
</dbReference>
<dbReference type="Proteomes" id="UP001215712">
    <property type="component" value="Unassembled WGS sequence"/>
</dbReference>
<protein>
    <recommendedName>
        <fullName evidence="3">FHA domain-containing protein</fullName>
    </recommendedName>
</protein>
<keyword evidence="2" id="KW-0472">Membrane</keyword>
<dbReference type="InterPro" id="IPR051176">
    <property type="entry name" value="Cent_Immune-Sig_Mod"/>
</dbReference>
<feature type="domain" description="FHA" evidence="3">
    <location>
        <begin position="32"/>
        <end position="93"/>
    </location>
</feature>
<dbReference type="InterPro" id="IPR000253">
    <property type="entry name" value="FHA_dom"/>
</dbReference>
<dbReference type="PANTHER" id="PTHR15715:SF37">
    <property type="entry name" value="LD47843P"/>
    <property type="match status" value="1"/>
</dbReference>
<evidence type="ECO:0000313" key="4">
    <source>
        <dbReference type="EMBL" id="KAJ5709479.1"/>
    </source>
</evidence>
<comment type="caution">
    <text evidence="4">The sequence shown here is derived from an EMBL/GenBank/DDBJ whole genome shotgun (WGS) entry which is preliminary data.</text>
</comment>
<dbReference type="InterPro" id="IPR008984">
    <property type="entry name" value="SMAD_FHA_dom_sf"/>
</dbReference>
<dbReference type="SUPFAM" id="SSF49879">
    <property type="entry name" value="SMAD/FHA domain"/>
    <property type="match status" value="1"/>
</dbReference>
<reference evidence="4" key="1">
    <citation type="journal article" date="2023" name="IMA Fungus">
        <title>Comparative genomic study of the Penicillium genus elucidates a diverse pangenome and 15 lateral gene transfer events.</title>
        <authorList>
            <person name="Petersen C."/>
            <person name="Sorensen T."/>
            <person name="Nielsen M.R."/>
            <person name="Sondergaard T.E."/>
            <person name="Sorensen J.L."/>
            <person name="Fitzpatrick D.A."/>
            <person name="Frisvad J.C."/>
            <person name="Nielsen K.L."/>
        </authorList>
    </citation>
    <scope>NUCLEOTIDE SEQUENCE</scope>
    <source>
        <strain evidence="4">IBT 17514</strain>
    </source>
</reference>
<evidence type="ECO:0000313" key="5">
    <source>
        <dbReference type="Proteomes" id="UP001215712"/>
    </source>
</evidence>
<sequence length="621" mass="67855">MSGLQVTVTLTPLGPEIPLTRTLVLTPAKSAIIIGRSSKRGLKHRSPDSTNGWYESRVMSRDHAQIWIDQLKKIVYLDDLGSTHGTWINNTRLPFGDPSPLITGDVVRFGVDVERDDEAFPALMVRCKIDWSGEAYATPLAWLPHTSADYIFRCHASIPQKDDIKEPHDSETRSLSKATPSSSTNTFRVPEDDSDVEEIFRAESKTSLPQNGDLSTESLKENEDIDCIATLIDEVKPKDIQLPSSSKDAPESITSPKSEEFSSQTDAIVLAESTNQQGDDELPTKTEDSLESAPDRYDPEEVDAGSSLSDGLSVDCYDDEYDEEMGYDRLANSPVYSDSDVDSDEEDLAYVSDIPYISGISGMSEECDSSDISEDESSIEDYDEEESGEDSEEDSEEYLDRYSCIDPHLLTHSKDARPSQSAVGSKVHGSEPTRVAVLNDFKQHTSKPTPMLPRTLNCPITTLLDCPIPQSLNRAKMLSDYDLSIEASIQESDGPTTTSYYDGPFFCGNVSPNSECNGLHHSKSTTLKRKAAEMELQDAQIQDNAVLPSPEPSLQTLDESQAAAAITSALSEVEAPNKRIKSSHSSSSRVASYTATAVVSALLGGLGTIALLASLPAEYFQ</sequence>
<keyword evidence="5" id="KW-1185">Reference proteome</keyword>
<gene>
    <name evidence="4" type="ORF">N7493_010813</name>
</gene>
<feature type="compositionally biased region" description="Basic and acidic residues" evidence="1">
    <location>
        <begin position="162"/>
        <end position="174"/>
    </location>
</feature>
<keyword evidence="2" id="KW-0812">Transmembrane</keyword>